<sequence>MRSALLCARCRRVTLIRQCPHLARCMAPVAVAVAAQGSLTDTPLEAALSQSSADYRERPGEVLRNYGWLTVLSDEMAERVGGADRLRASGTFVDVEPLAAGGWWLLATETWDEYGPEQANRLFELLAPVLPAGRPEMTQWRSPTIADPPVWSPCRTWWPNATHGKSPVESTSRRLVLGGR</sequence>
<dbReference type="EMBL" id="JAKKFD010000044">
    <property type="protein sequence ID" value="MCG5446002.1"/>
    <property type="molecule type" value="Genomic_DNA"/>
</dbReference>
<accession>A0ABS9N7R5</accession>
<gene>
    <name evidence="1" type="ORF">NIE79_004532</name>
</gene>
<organism evidence="1 2">
    <name type="scientific">Micromonospora trifolii</name>
    <dbReference type="NCBI Taxonomy" id="2911208"/>
    <lineage>
        <taxon>Bacteria</taxon>
        <taxon>Bacillati</taxon>
        <taxon>Actinomycetota</taxon>
        <taxon>Actinomycetes</taxon>
        <taxon>Micromonosporales</taxon>
        <taxon>Micromonosporaceae</taxon>
        <taxon>Micromonospora</taxon>
    </lineage>
</organism>
<name>A0ABS9N7R5_9ACTN</name>
<reference evidence="1 2" key="1">
    <citation type="submission" date="2022-01" db="EMBL/GenBank/DDBJ databases">
        <authorList>
            <person name="Riesco R."/>
            <person name="Trujillo M.E."/>
        </authorList>
    </citation>
    <scope>NUCLEOTIDE SEQUENCE [LARGE SCALE GENOMIC DNA]</scope>
    <source>
        <strain evidence="1 2">NIE79</strain>
    </source>
</reference>
<dbReference type="RefSeq" id="WP_238680943.1">
    <property type="nucleotide sequence ID" value="NZ_JAKKFD010000044.1"/>
</dbReference>
<proteinExistence type="predicted"/>
<keyword evidence="2" id="KW-1185">Reference proteome</keyword>
<evidence type="ECO:0000313" key="2">
    <source>
        <dbReference type="Proteomes" id="UP001201629"/>
    </source>
</evidence>
<protein>
    <recommendedName>
        <fullName evidence="3">DUF3291 domain-containing protein</fullName>
    </recommendedName>
</protein>
<dbReference type="Proteomes" id="UP001201629">
    <property type="component" value="Unassembled WGS sequence"/>
</dbReference>
<evidence type="ECO:0008006" key="3">
    <source>
        <dbReference type="Google" id="ProtNLM"/>
    </source>
</evidence>
<comment type="caution">
    <text evidence="1">The sequence shown here is derived from an EMBL/GenBank/DDBJ whole genome shotgun (WGS) entry which is preliminary data.</text>
</comment>
<evidence type="ECO:0000313" key="1">
    <source>
        <dbReference type="EMBL" id="MCG5446002.1"/>
    </source>
</evidence>